<feature type="non-terminal residue" evidence="2">
    <location>
        <position position="1"/>
    </location>
</feature>
<gene>
    <name evidence="2" type="ORF">LOTGIDRAFT_80256</name>
</gene>
<dbReference type="CTD" id="20252450"/>
<dbReference type="HOGENOM" id="CLU_171328_0_0_1"/>
<dbReference type="STRING" id="225164.V3ZQK2"/>
<feature type="non-terminal residue" evidence="2">
    <location>
        <position position="80"/>
    </location>
</feature>
<feature type="domain" description="BHLH" evidence="1">
    <location>
        <begin position="21"/>
        <end position="72"/>
    </location>
</feature>
<evidence type="ECO:0000313" key="3">
    <source>
        <dbReference type="Proteomes" id="UP000030746"/>
    </source>
</evidence>
<dbReference type="GO" id="GO:0061564">
    <property type="term" value="P:axon development"/>
    <property type="evidence" value="ECO:0007669"/>
    <property type="project" value="TreeGrafter"/>
</dbReference>
<dbReference type="InterPro" id="IPR036638">
    <property type="entry name" value="HLH_DNA-bd_sf"/>
</dbReference>
<keyword evidence="3" id="KW-1185">Reference proteome</keyword>
<dbReference type="SMART" id="SM00353">
    <property type="entry name" value="HLH"/>
    <property type="match status" value="1"/>
</dbReference>
<reference evidence="2 3" key="1">
    <citation type="journal article" date="2013" name="Nature">
        <title>Insights into bilaterian evolution from three spiralian genomes.</title>
        <authorList>
            <person name="Simakov O."/>
            <person name="Marletaz F."/>
            <person name="Cho S.J."/>
            <person name="Edsinger-Gonzales E."/>
            <person name="Havlak P."/>
            <person name="Hellsten U."/>
            <person name="Kuo D.H."/>
            <person name="Larsson T."/>
            <person name="Lv J."/>
            <person name="Arendt D."/>
            <person name="Savage R."/>
            <person name="Osoegawa K."/>
            <person name="de Jong P."/>
            <person name="Grimwood J."/>
            <person name="Chapman J.A."/>
            <person name="Shapiro H."/>
            <person name="Aerts A."/>
            <person name="Otillar R.P."/>
            <person name="Terry A.Y."/>
            <person name="Boore J.L."/>
            <person name="Grigoriev I.V."/>
            <person name="Lindberg D.R."/>
            <person name="Seaver E.C."/>
            <person name="Weisblat D.A."/>
            <person name="Putnam N.H."/>
            <person name="Rokhsar D.S."/>
        </authorList>
    </citation>
    <scope>NUCLEOTIDE SEQUENCE [LARGE SCALE GENOMIC DNA]</scope>
</reference>
<dbReference type="EMBL" id="KB203412">
    <property type="protein sequence ID" value="ESO84785.1"/>
    <property type="molecule type" value="Genomic_DNA"/>
</dbReference>
<dbReference type="InterPro" id="IPR050359">
    <property type="entry name" value="bHLH_transcription_factors"/>
</dbReference>
<dbReference type="PANTHER" id="PTHR19290">
    <property type="entry name" value="BASIC HELIX-LOOP-HELIX PROTEIN NEUROGENIN-RELATED"/>
    <property type="match status" value="1"/>
</dbReference>
<dbReference type="RefSeq" id="XP_009064520.1">
    <property type="nucleotide sequence ID" value="XM_009066272.1"/>
</dbReference>
<dbReference type="GO" id="GO:0005634">
    <property type="term" value="C:nucleus"/>
    <property type="evidence" value="ECO:0007669"/>
    <property type="project" value="TreeGrafter"/>
</dbReference>
<dbReference type="KEGG" id="lgi:LOTGIDRAFT_80256"/>
<proteinExistence type="predicted"/>
<dbReference type="GO" id="GO:0070888">
    <property type="term" value="F:E-box binding"/>
    <property type="evidence" value="ECO:0007669"/>
    <property type="project" value="TreeGrafter"/>
</dbReference>
<dbReference type="Proteomes" id="UP000030746">
    <property type="component" value="Unassembled WGS sequence"/>
</dbReference>
<dbReference type="OrthoDB" id="5969565at2759"/>
<dbReference type="InterPro" id="IPR011598">
    <property type="entry name" value="bHLH_dom"/>
</dbReference>
<evidence type="ECO:0000259" key="1">
    <source>
        <dbReference type="PROSITE" id="PS50888"/>
    </source>
</evidence>
<dbReference type="PROSITE" id="PS50888">
    <property type="entry name" value="BHLH"/>
    <property type="match status" value="1"/>
</dbReference>
<dbReference type="GeneID" id="20252450"/>
<name>V3ZQK2_LOTGI</name>
<dbReference type="AlphaFoldDB" id="V3ZQK2"/>
<dbReference type="GO" id="GO:0007423">
    <property type="term" value="P:sensory organ development"/>
    <property type="evidence" value="ECO:0007669"/>
    <property type="project" value="TreeGrafter"/>
</dbReference>
<dbReference type="GO" id="GO:0000981">
    <property type="term" value="F:DNA-binding transcription factor activity, RNA polymerase II-specific"/>
    <property type="evidence" value="ECO:0007669"/>
    <property type="project" value="TreeGrafter"/>
</dbReference>
<evidence type="ECO:0000313" key="2">
    <source>
        <dbReference type="EMBL" id="ESO84785.1"/>
    </source>
</evidence>
<dbReference type="Gene3D" id="4.10.280.10">
    <property type="entry name" value="Helix-loop-helix DNA-binding domain"/>
    <property type="match status" value="1"/>
</dbReference>
<sequence length="80" mass="9561">RKRKRKPRVKSADYVVKMKKNRRDRANDRERNRMHSLNDALETLREILPNGADGKMTKIETLRTAYNYIWALSQTVKMLD</sequence>
<dbReference type="Pfam" id="PF00010">
    <property type="entry name" value="HLH"/>
    <property type="match status" value="1"/>
</dbReference>
<dbReference type="SUPFAM" id="SSF47459">
    <property type="entry name" value="HLH, helix-loop-helix DNA-binding domain"/>
    <property type="match status" value="1"/>
</dbReference>
<dbReference type="GO" id="GO:0045944">
    <property type="term" value="P:positive regulation of transcription by RNA polymerase II"/>
    <property type="evidence" value="ECO:0007669"/>
    <property type="project" value="TreeGrafter"/>
</dbReference>
<accession>V3ZQK2</accession>
<dbReference type="GO" id="GO:0046983">
    <property type="term" value="F:protein dimerization activity"/>
    <property type="evidence" value="ECO:0007669"/>
    <property type="project" value="InterPro"/>
</dbReference>
<organism evidence="2 3">
    <name type="scientific">Lottia gigantea</name>
    <name type="common">Giant owl limpet</name>
    <dbReference type="NCBI Taxonomy" id="225164"/>
    <lineage>
        <taxon>Eukaryota</taxon>
        <taxon>Metazoa</taxon>
        <taxon>Spiralia</taxon>
        <taxon>Lophotrochozoa</taxon>
        <taxon>Mollusca</taxon>
        <taxon>Gastropoda</taxon>
        <taxon>Patellogastropoda</taxon>
        <taxon>Lottioidea</taxon>
        <taxon>Lottiidae</taxon>
        <taxon>Lottia</taxon>
    </lineage>
</organism>
<protein>
    <recommendedName>
        <fullName evidence="1">BHLH domain-containing protein</fullName>
    </recommendedName>
</protein>
<dbReference type="PANTHER" id="PTHR19290:SF163">
    <property type="entry name" value="BASIC HELIX-LOOP-HELIX NEURAL TRANSCRIPTION FACTOR TAP"/>
    <property type="match status" value="1"/>
</dbReference>